<feature type="transmembrane region" description="Helical" evidence="9">
    <location>
        <begin position="50"/>
        <end position="69"/>
    </location>
</feature>
<keyword evidence="4 8" id="KW-1003">Cell membrane</keyword>
<evidence type="ECO:0000256" key="7">
    <source>
        <dbReference type="ARBA" id="ARBA00023136"/>
    </source>
</evidence>
<protein>
    <submittedName>
        <fullName evidence="10">NCS2 family permease</fullName>
    </submittedName>
</protein>
<sequence length="434" mass="46131">MKILEKALGFDPSKHSFRTELIAGATTFLTMSYILAVNPSILADSGMDKGALFTATAVASAIATLLLAFMAKLPFAQAPSMGLNAFFAYTLCQAMGYSWEQSLAIMLIEGIIFIAITFFNVRELILASIPKNLRYAISAGIGMFIAFIGLKNAGIIVSSPATYVTLGAFTPTAILGIIAIVLSGILMARKVKGSLFYGIVIATLIGIPMGVTVLPKDWLPVSMPHSVSPIFCKFDFTGFLSLKTCLVVLSLLMVNIFDTIGTLVGLAEKTGIVKQDGSIPNVKEAMMSDAIGTTAGAMLGSSTITTYIESASGIAEGGRSGLTAFVVGLFFIVSLFLSPIFLLIPSAATSGALVLVGVLMIDSVQKIEFNDVSEAFPAFITMITMVLCYSIADGIYMGILSYVILKLCTSQWKSVNLTLVILSILFVLYFITKD</sequence>
<dbReference type="RefSeq" id="WP_219479280.1">
    <property type="nucleotide sequence ID" value="NZ_CAUOSU010000005.1"/>
</dbReference>
<evidence type="ECO:0000256" key="4">
    <source>
        <dbReference type="ARBA" id="ARBA00022475"/>
    </source>
</evidence>
<feature type="transmembrane region" description="Helical" evidence="9">
    <location>
        <begin position="411"/>
        <end position="431"/>
    </location>
</feature>
<feature type="transmembrane region" description="Helical" evidence="9">
    <location>
        <begin position="103"/>
        <end position="121"/>
    </location>
</feature>
<evidence type="ECO:0000256" key="1">
    <source>
        <dbReference type="ARBA" id="ARBA00004651"/>
    </source>
</evidence>
<feature type="transmembrane region" description="Helical" evidence="9">
    <location>
        <begin position="322"/>
        <end position="341"/>
    </location>
</feature>
<feature type="transmembrane region" description="Helical" evidence="9">
    <location>
        <begin position="81"/>
        <end position="97"/>
    </location>
</feature>
<dbReference type="PANTHER" id="PTHR43337">
    <property type="entry name" value="XANTHINE/URACIL PERMEASE C887.17-RELATED"/>
    <property type="match status" value="1"/>
</dbReference>
<comment type="similarity">
    <text evidence="2 8">Belongs to the nucleobase:cation symporter-2 (NCS2) (TC 2.A.40) family. Azg-like subfamily.</text>
</comment>
<evidence type="ECO:0000256" key="2">
    <source>
        <dbReference type="ARBA" id="ARBA00005697"/>
    </source>
</evidence>
<comment type="caution">
    <text evidence="10">The sequence shown here is derived from an EMBL/GenBank/DDBJ whole genome shotgun (WGS) entry which is preliminary data.</text>
</comment>
<feature type="transmembrane region" description="Helical" evidence="9">
    <location>
        <begin position="195"/>
        <end position="214"/>
    </location>
</feature>
<dbReference type="PANTHER" id="PTHR43337:SF1">
    <property type="entry name" value="XANTHINE_URACIL PERMEASE C887.17-RELATED"/>
    <property type="match status" value="1"/>
</dbReference>
<gene>
    <name evidence="10" type="ORF">KZO38_01635</name>
</gene>
<keyword evidence="6 8" id="KW-1133">Transmembrane helix</keyword>
<evidence type="ECO:0000256" key="8">
    <source>
        <dbReference type="PIRNR" id="PIRNR005353"/>
    </source>
</evidence>
<reference evidence="10 11" key="1">
    <citation type="submission" date="2021-07" db="EMBL/GenBank/DDBJ databases">
        <title>Genomic diversity and antimicrobial resistance of Prevotella spp. isolated from chronic lung disease airways.</title>
        <authorList>
            <person name="Webb K.A."/>
            <person name="Olagoke O.S."/>
            <person name="Baird T."/>
            <person name="Neill J."/>
            <person name="Pham A."/>
            <person name="Wells T.J."/>
            <person name="Ramsay K.A."/>
            <person name="Bell S.C."/>
            <person name="Sarovich D.S."/>
            <person name="Price E.P."/>
        </authorList>
    </citation>
    <scope>NUCLEOTIDE SEQUENCE [LARGE SCALE GENOMIC DNA]</scope>
    <source>
        <strain evidence="10 11">SCHI0011.S.12</strain>
    </source>
</reference>
<keyword evidence="7 8" id="KW-0472">Membrane</keyword>
<accession>A0ABS6YA84</accession>
<feature type="transmembrane region" description="Helical" evidence="9">
    <location>
        <begin position="234"/>
        <end position="257"/>
    </location>
</feature>
<evidence type="ECO:0000313" key="10">
    <source>
        <dbReference type="EMBL" id="MBW4768471.1"/>
    </source>
</evidence>
<proteinExistence type="inferred from homology"/>
<dbReference type="InterPro" id="IPR006043">
    <property type="entry name" value="NCS2"/>
</dbReference>
<evidence type="ECO:0000256" key="5">
    <source>
        <dbReference type="ARBA" id="ARBA00022692"/>
    </source>
</evidence>
<dbReference type="Pfam" id="PF00860">
    <property type="entry name" value="Xan_ur_permease"/>
    <property type="match status" value="1"/>
</dbReference>
<feature type="transmembrane region" description="Helical" evidence="9">
    <location>
        <begin position="21"/>
        <end position="38"/>
    </location>
</feature>
<evidence type="ECO:0000256" key="6">
    <source>
        <dbReference type="ARBA" id="ARBA00022989"/>
    </source>
</evidence>
<comment type="subcellular location">
    <subcellularLocation>
        <location evidence="1 8">Cell membrane</location>
        <topology evidence="1 8">Multi-pass membrane protein</topology>
    </subcellularLocation>
</comment>
<organism evidence="10 11">
    <name type="scientific">Hoylesella nanceiensis</name>
    <dbReference type="NCBI Taxonomy" id="425941"/>
    <lineage>
        <taxon>Bacteria</taxon>
        <taxon>Pseudomonadati</taxon>
        <taxon>Bacteroidota</taxon>
        <taxon>Bacteroidia</taxon>
        <taxon>Bacteroidales</taxon>
        <taxon>Prevotellaceae</taxon>
        <taxon>Hoylesella</taxon>
    </lineage>
</organism>
<dbReference type="InterPro" id="IPR026033">
    <property type="entry name" value="Azg-like_bact_archaea"/>
</dbReference>
<keyword evidence="11" id="KW-1185">Reference proteome</keyword>
<dbReference type="EMBL" id="JAHXCT010000001">
    <property type="protein sequence ID" value="MBW4768471.1"/>
    <property type="molecule type" value="Genomic_DNA"/>
</dbReference>
<evidence type="ECO:0000313" key="11">
    <source>
        <dbReference type="Proteomes" id="UP000788426"/>
    </source>
</evidence>
<feature type="transmembrane region" description="Helical" evidence="9">
    <location>
        <begin position="376"/>
        <end position="405"/>
    </location>
</feature>
<evidence type="ECO:0000256" key="3">
    <source>
        <dbReference type="ARBA" id="ARBA00022448"/>
    </source>
</evidence>
<dbReference type="PIRSF" id="PIRSF005353">
    <property type="entry name" value="PbuG"/>
    <property type="match status" value="1"/>
</dbReference>
<name>A0ABS6YA84_9BACT</name>
<keyword evidence="3 8" id="KW-0813">Transport</keyword>
<keyword evidence="5 8" id="KW-0812">Transmembrane</keyword>
<dbReference type="Proteomes" id="UP000788426">
    <property type="component" value="Unassembled WGS sequence"/>
</dbReference>
<evidence type="ECO:0000256" key="9">
    <source>
        <dbReference type="SAM" id="Phobius"/>
    </source>
</evidence>
<dbReference type="InterPro" id="IPR045018">
    <property type="entry name" value="Azg-like"/>
</dbReference>
<feature type="transmembrane region" description="Helical" evidence="9">
    <location>
        <begin position="163"/>
        <end position="188"/>
    </location>
</feature>
<feature type="transmembrane region" description="Helical" evidence="9">
    <location>
        <begin position="133"/>
        <end position="157"/>
    </location>
</feature>